<evidence type="ECO:0000259" key="15">
    <source>
        <dbReference type="PROSITE" id="PS50857"/>
    </source>
</evidence>
<accession>M1JZW8</accession>
<name>M1JZW8_MINVI</name>
<geneLocation type="mitochondrion" evidence="17"/>
<proteinExistence type="inferred from homology"/>
<evidence type="ECO:0000256" key="6">
    <source>
        <dbReference type="ARBA" id="ARBA00022723"/>
    </source>
</evidence>
<dbReference type="Gene3D" id="2.60.40.420">
    <property type="entry name" value="Cupredoxins - blue copper proteins"/>
    <property type="match status" value="1"/>
</dbReference>
<keyword evidence="13" id="KW-0999">Mitochondrion inner membrane</keyword>
<feature type="domain" description="Cytochrome oxidase subunit II transmembrane region profile" evidence="16">
    <location>
        <begin position="14"/>
        <end position="110"/>
    </location>
</feature>
<dbReference type="GO" id="GO:0016491">
    <property type="term" value="F:oxidoreductase activity"/>
    <property type="evidence" value="ECO:0007669"/>
    <property type="project" value="UniProtKB-KW"/>
</dbReference>
<dbReference type="GeneID" id="14659621"/>
<dbReference type="NCBIfam" id="TIGR02866">
    <property type="entry name" value="CoxB"/>
    <property type="match status" value="1"/>
</dbReference>
<evidence type="ECO:0000256" key="5">
    <source>
        <dbReference type="ARBA" id="ARBA00022692"/>
    </source>
</evidence>
<evidence type="ECO:0000256" key="1">
    <source>
        <dbReference type="ARBA" id="ARBA00004141"/>
    </source>
</evidence>
<dbReference type="GO" id="GO:0042773">
    <property type="term" value="P:ATP synthesis coupled electron transport"/>
    <property type="evidence" value="ECO:0007669"/>
    <property type="project" value="TreeGrafter"/>
</dbReference>
<dbReference type="PRINTS" id="PR01166">
    <property type="entry name" value="CYCOXIDASEII"/>
</dbReference>
<keyword evidence="7" id="KW-1278">Translocase</keyword>
<dbReference type="RefSeq" id="YP_007476201.1">
    <property type="nucleotide sequence ID" value="NC_020370.1"/>
</dbReference>
<dbReference type="SUPFAM" id="SSF49503">
    <property type="entry name" value="Cupredoxins"/>
    <property type="match status" value="1"/>
</dbReference>
<dbReference type="FunFam" id="2.60.40.420:FF:000001">
    <property type="entry name" value="Cytochrome c oxidase subunit 2"/>
    <property type="match status" value="1"/>
</dbReference>
<dbReference type="GO" id="GO:0005743">
    <property type="term" value="C:mitochondrial inner membrane"/>
    <property type="evidence" value="ECO:0007669"/>
    <property type="project" value="UniProtKB-SubCell"/>
</dbReference>
<sequence>MNNFILNILLMNDYPVNRQFSFQDPASSIMEKLILLHDGIMFYLTLIVILVGWFLAFIVLNYNKTKKIIVNRTFIHGSTLEILWTIIPAFILVSIAIPSLKLLYLSDEVINPAMTIKVTGHQWYWSYEYGDFHDYKEELISFDSYMVAEEDLEEGGKRLLEVDNRIIVPEKTHIRFIVTAADVLHSWAIPSLAIKLDAMPGRLNQTSTLIKRTGVFYGQCSELCGFGHSFMPIVVESVTLDEFINVFLANW</sequence>
<evidence type="ECO:0000256" key="12">
    <source>
        <dbReference type="ARBA" id="ARBA00049512"/>
    </source>
</evidence>
<organism evidence="17">
    <name type="scientific">Ministeria vibrans</name>
    <name type="common">Bacterivorous amoeba</name>
    <dbReference type="NCBI Taxonomy" id="134558"/>
    <lineage>
        <taxon>Eukaryota</taxon>
        <taxon>Filasterea</taxon>
        <taxon>Ministeria</taxon>
    </lineage>
</organism>
<dbReference type="PROSITE" id="PS00078">
    <property type="entry name" value="COX2"/>
    <property type="match status" value="1"/>
</dbReference>
<keyword evidence="9 14" id="KW-1133">Transmembrane helix</keyword>
<feature type="transmembrane region" description="Helical" evidence="14">
    <location>
        <begin position="40"/>
        <end position="62"/>
    </location>
</feature>
<evidence type="ECO:0000256" key="3">
    <source>
        <dbReference type="ARBA" id="ARBA00022448"/>
    </source>
</evidence>
<dbReference type="GO" id="GO:0004129">
    <property type="term" value="F:cytochrome-c oxidase activity"/>
    <property type="evidence" value="ECO:0007669"/>
    <property type="project" value="UniProtKB-EC"/>
</dbReference>
<dbReference type="GO" id="GO:0005507">
    <property type="term" value="F:copper ion binding"/>
    <property type="evidence" value="ECO:0007669"/>
    <property type="project" value="InterPro"/>
</dbReference>
<feature type="domain" description="Cytochrome oxidase subunit II copper A binding" evidence="15">
    <location>
        <begin position="111"/>
        <end position="251"/>
    </location>
</feature>
<evidence type="ECO:0000256" key="14">
    <source>
        <dbReference type="SAM" id="Phobius"/>
    </source>
</evidence>
<comment type="catalytic activity">
    <reaction evidence="12">
        <text>4 Fe(II)-[cytochrome c] + O2 + 8 H(+)(in) = 4 Fe(III)-[cytochrome c] + 2 H2O + 4 H(+)(out)</text>
        <dbReference type="Rhea" id="RHEA:11436"/>
        <dbReference type="Rhea" id="RHEA-COMP:10350"/>
        <dbReference type="Rhea" id="RHEA-COMP:14399"/>
        <dbReference type="ChEBI" id="CHEBI:15377"/>
        <dbReference type="ChEBI" id="CHEBI:15378"/>
        <dbReference type="ChEBI" id="CHEBI:15379"/>
        <dbReference type="ChEBI" id="CHEBI:29033"/>
        <dbReference type="ChEBI" id="CHEBI:29034"/>
        <dbReference type="EC" id="7.1.1.9"/>
    </reaction>
    <physiologicalReaction direction="left-to-right" evidence="12">
        <dbReference type="Rhea" id="RHEA:11437"/>
    </physiologicalReaction>
</comment>
<evidence type="ECO:0000313" key="17">
    <source>
        <dbReference type="EMBL" id="AGE93702.1"/>
    </source>
</evidence>
<evidence type="ECO:0000256" key="11">
    <source>
        <dbReference type="ARBA" id="ARBA00023136"/>
    </source>
</evidence>
<keyword evidence="5 13" id="KW-0812">Transmembrane</keyword>
<evidence type="ECO:0000256" key="10">
    <source>
        <dbReference type="ARBA" id="ARBA00023008"/>
    </source>
</evidence>
<dbReference type="EMBL" id="KC573040">
    <property type="protein sequence ID" value="AGE93702.1"/>
    <property type="molecule type" value="Genomic_DNA"/>
</dbReference>
<dbReference type="PANTHER" id="PTHR22888:SF9">
    <property type="entry name" value="CYTOCHROME C OXIDASE SUBUNIT 2"/>
    <property type="match status" value="1"/>
</dbReference>
<feature type="transmembrane region" description="Helical" evidence="14">
    <location>
        <begin position="82"/>
        <end position="104"/>
    </location>
</feature>
<dbReference type="InterPro" id="IPR045187">
    <property type="entry name" value="CcO_II"/>
</dbReference>
<dbReference type="InterPro" id="IPR001505">
    <property type="entry name" value="Copper_CuA"/>
</dbReference>
<dbReference type="InterPro" id="IPR008972">
    <property type="entry name" value="Cupredoxin"/>
</dbReference>
<dbReference type="SUPFAM" id="SSF81464">
    <property type="entry name" value="Cytochrome c oxidase subunit II-like, transmembrane region"/>
    <property type="match status" value="1"/>
</dbReference>
<dbReference type="CDD" id="cd13912">
    <property type="entry name" value="CcO_II_C"/>
    <property type="match status" value="1"/>
</dbReference>
<dbReference type="InterPro" id="IPR034210">
    <property type="entry name" value="CcO_II_C"/>
</dbReference>
<evidence type="ECO:0000256" key="9">
    <source>
        <dbReference type="ARBA" id="ARBA00022989"/>
    </source>
</evidence>
<dbReference type="AlphaFoldDB" id="M1JZW8"/>
<keyword evidence="10 13" id="KW-0186">Copper</keyword>
<evidence type="ECO:0000256" key="4">
    <source>
        <dbReference type="ARBA" id="ARBA00022660"/>
    </source>
</evidence>
<dbReference type="Pfam" id="PF00116">
    <property type="entry name" value="COX2"/>
    <property type="match status" value="1"/>
</dbReference>
<dbReference type="PANTHER" id="PTHR22888">
    <property type="entry name" value="CYTOCHROME C OXIDASE, SUBUNIT II"/>
    <property type="match status" value="1"/>
</dbReference>
<keyword evidence="13 17" id="KW-0496">Mitochondrion</keyword>
<keyword evidence="6 13" id="KW-0479">Metal-binding</keyword>
<comment type="cofactor">
    <cofactor evidence="13">
        <name>Cu cation</name>
        <dbReference type="ChEBI" id="CHEBI:23378"/>
    </cofactor>
    <text evidence="13">Binds a copper A center.</text>
</comment>
<keyword evidence="4 13" id="KW-0679">Respiratory chain</keyword>
<dbReference type="InterPro" id="IPR014222">
    <property type="entry name" value="Cyt_c_oxidase_su2"/>
</dbReference>
<keyword evidence="11 13" id="KW-0472">Membrane</keyword>
<keyword evidence="17" id="KW-0560">Oxidoreductase</keyword>
<evidence type="ECO:0000259" key="16">
    <source>
        <dbReference type="PROSITE" id="PS50999"/>
    </source>
</evidence>
<evidence type="ECO:0000256" key="7">
    <source>
        <dbReference type="ARBA" id="ARBA00022967"/>
    </source>
</evidence>
<evidence type="ECO:0000256" key="13">
    <source>
        <dbReference type="RuleBase" id="RU000457"/>
    </source>
</evidence>
<dbReference type="PROSITE" id="PS50857">
    <property type="entry name" value="COX2_CUA"/>
    <property type="match status" value="1"/>
</dbReference>
<gene>
    <name evidence="17" type="primary">cox2</name>
</gene>
<dbReference type="Pfam" id="PF02790">
    <property type="entry name" value="COX2_TM"/>
    <property type="match status" value="1"/>
</dbReference>
<comment type="subcellular location">
    <subcellularLocation>
        <location evidence="1">Membrane</location>
        <topology evidence="1">Multi-pass membrane protein</topology>
    </subcellularLocation>
    <subcellularLocation>
        <location evidence="13">Mitochondrion inner membrane</location>
        <topology evidence="13">Multi-pass membrane protein</topology>
    </subcellularLocation>
</comment>
<dbReference type="InterPro" id="IPR002429">
    <property type="entry name" value="CcO_II-like_C"/>
</dbReference>
<keyword evidence="8 13" id="KW-0249">Electron transport</keyword>
<keyword evidence="3 13" id="KW-0813">Transport</keyword>
<evidence type="ECO:0000256" key="2">
    <source>
        <dbReference type="ARBA" id="ARBA00007866"/>
    </source>
</evidence>
<comment type="similarity">
    <text evidence="2 13">Belongs to the cytochrome c oxidase subunit 2 family.</text>
</comment>
<dbReference type="InterPro" id="IPR011759">
    <property type="entry name" value="Cyt_c_oxidase_su2_TM_dom"/>
</dbReference>
<evidence type="ECO:0000256" key="8">
    <source>
        <dbReference type="ARBA" id="ARBA00022982"/>
    </source>
</evidence>
<comment type="function">
    <text evidence="13">Component of the cytochrome c oxidase, the last enzyme in the mitochondrial electron transport chain which drives oxidative phosphorylation. The respiratory chain contains 3 multisubunit complexes succinate dehydrogenase (complex II, CII), ubiquinol-cytochrome c oxidoreductase (cytochrome b-c1 complex, complex III, CIII) and cytochrome c oxidase (complex IV, CIV), that cooperate to transfer electrons derived from NADH and succinate to molecular oxygen, creating an electrochemical gradient over the inner membrane that drives transmembrane transport and the ATP synthase. Cytochrome c oxidase is the component of the respiratory chain that catalyzes the reduction of oxygen to water. Electrons originating from reduced cytochrome c in the intermembrane space (IMS) are transferred via the dinuclear copper A center (CU(A)) of subunit 2 and heme A of subunit 1 to the active site in subunit 1, a binuclear center (BNC) formed by heme A3 and copper B (CU(B)). The BNC reduces molecular oxygen to 2 water molecules using 4 electrons from cytochrome c in the IMS and 4 protons from the mitochondrial matrix.</text>
</comment>
<dbReference type="Gene3D" id="1.10.287.90">
    <property type="match status" value="1"/>
</dbReference>
<reference evidence="17" key="1">
    <citation type="submission" date="2012-12" db="EMBL/GenBank/DDBJ databases">
        <authorList>
            <person name="Lang B.F."/>
        </authorList>
    </citation>
    <scope>NUCLEOTIDE SEQUENCE</scope>
    <source>
        <strain evidence="17">ATCC 50519</strain>
    </source>
</reference>
<dbReference type="PROSITE" id="PS50999">
    <property type="entry name" value="COX2_TM"/>
    <property type="match status" value="1"/>
</dbReference>
<dbReference type="InterPro" id="IPR036257">
    <property type="entry name" value="Cyt_c_oxidase_su2_TM_sf"/>
</dbReference>
<protein>
    <recommendedName>
        <fullName evidence="13">Cytochrome c oxidase subunit 2</fullName>
    </recommendedName>
</protein>